<dbReference type="GeneTree" id="ENSGT00940000156438"/>
<keyword evidence="3" id="KW-1185">Reference proteome</keyword>
<reference evidence="2" key="3">
    <citation type="submission" date="2025-09" db="UniProtKB">
        <authorList>
            <consortium name="Ensembl"/>
        </authorList>
    </citation>
    <scope>IDENTIFICATION</scope>
</reference>
<feature type="compositionally biased region" description="Low complexity" evidence="1">
    <location>
        <begin position="13"/>
        <end position="32"/>
    </location>
</feature>
<evidence type="ECO:0000256" key="1">
    <source>
        <dbReference type="SAM" id="MobiDB-lite"/>
    </source>
</evidence>
<name>A0A452FBP8_CAPHI</name>
<sequence>MESSGGQGGRAPSYDQSDYGQQDSYDQQSGYDQHQHSYDEQSNYDQQHDSYNQNQQENYSHHTQDDRCDVSRYGEDNRGYGGSQGRGRGHGGYDKWRLRRTPRWLWRQNGRKKRLEMISATDHTDDYFECSFVSDKIHREIARVLPAAFLVASSWVVKLNDI</sequence>
<evidence type="ECO:0000313" key="3">
    <source>
        <dbReference type="Proteomes" id="UP000291000"/>
    </source>
</evidence>
<reference evidence="3" key="1">
    <citation type="submission" date="2016-04" db="EMBL/GenBank/DDBJ databases">
        <title>Polished mammalian reference genomes with single-molecule sequencing and chromosome conformation capture applied to the Capra hircus genome.</title>
        <authorList>
            <person name="Bickhart D.M."/>
            <person name="Koren S."/>
            <person name="Rosen B."/>
            <person name="Hastie A."/>
            <person name="Liachko I."/>
            <person name="Sullivan S.T."/>
            <person name="Burton J."/>
            <person name="Sayre B.L."/>
            <person name="Huson H.J."/>
            <person name="Lee J."/>
            <person name="Lam E."/>
            <person name="Kelley C.M."/>
            <person name="Hutchison J.L."/>
            <person name="Zhou Y."/>
            <person name="Sun J."/>
            <person name="Crisa A."/>
            <person name="Schwartz J.C."/>
            <person name="Hammond J.A."/>
            <person name="Schroeder S.G."/>
            <person name="Liu G.E."/>
            <person name="Dunham M."/>
            <person name="Shendure J."/>
            <person name="Sonstegard T.S."/>
            <person name="Phillippy A.M."/>
            <person name="Van Tassell C.P."/>
            <person name="Smith T.P."/>
        </authorList>
    </citation>
    <scope>NUCLEOTIDE SEQUENCE [LARGE SCALE GENOMIC DNA]</scope>
</reference>
<proteinExistence type="predicted"/>
<accession>A0A452FBP8</accession>
<dbReference type="Bgee" id="ENSCHIG00000019985">
    <property type="expression patterns" value="Expressed in ileum and 16 other cell types or tissues"/>
</dbReference>
<feature type="region of interest" description="Disordered" evidence="1">
    <location>
        <begin position="1"/>
        <end position="93"/>
    </location>
</feature>
<dbReference type="Proteomes" id="UP000291000">
    <property type="component" value="Unassembled WGS sequence"/>
</dbReference>
<feature type="compositionally biased region" description="Basic and acidic residues" evidence="1">
    <location>
        <begin position="59"/>
        <end position="78"/>
    </location>
</feature>
<dbReference type="AlphaFoldDB" id="A0A452FBP8"/>
<protein>
    <submittedName>
        <fullName evidence="2">Uncharacterized protein</fullName>
    </submittedName>
</protein>
<reference evidence="2" key="2">
    <citation type="submission" date="2025-08" db="UniProtKB">
        <authorList>
            <consortium name="Ensembl"/>
        </authorList>
    </citation>
    <scope>IDENTIFICATION</scope>
</reference>
<dbReference type="Ensembl" id="ENSCHIT00000029618.1">
    <property type="protein sequence ID" value="ENSCHIP00000021764.1"/>
    <property type="gene ID" value="ENSCHIG00000019985.1"/>
</dbReference>
<organism evidence="2 3">
    <name type="scientific">Capra hircus</name>
    <name type="common">Goat</name>
    <dbReference type="NCBI Taxonomy" id="9925"/>
    <lineage>
        <taxon>Eukaryota</taxon>
        <taxon>Metazoa</taxon>
        <taxon>Chordata</taxon>
        <taxon>Craniata</taxon>
        <taxon>Vertebrata</taxon>
        <taxon>Euteleostomi</taxon>
        <taxon>Mammalia</taxon>
        <taxon>Eutheria</taxon>
        <taxon>Laurasiatheria</taxon>
        <taxon>Artiodactyla</taxon>
        <taxon>Ruminantia</taxon>
        <taxon>Pecora</taxon>
        <taxon>Bovidae</taxon>
        <taxon>Caprinae</taxon>
        <taxon>Capra</taxon>
    </lineage>
</organism>
<feature type="compositionally biased region" description="Polar residues" evidence="1">
    <location>
        <begin position="40"/>
        <end position="58"/>
    </location>
</feature>
<evidence type="ECO:0000313" key="2">
    <source>
        <dbReference type="Ensembl" id="ENSCHIP00000021764.1"/>
    </source>
</evidence>